<dbReference type="EMBL" id="BGZK01001190">
    <property type="protein sequence ID" value="GBP73881.1"/>
    <property type="molecule type" value="Genomic_DNA"/>
</dbReference>
<dbReference type="AlphaFoldDB" id="A0A4C1YBZ2"/>
<sequence>MGELTSFYVKSNSIPLSPCLTEQAKLMVPDVVIASVIVIISDSQLSRDRQEVLKADFSKQTISTNFFHKDNFLQTSRQVRADDERINYLEIQSLPANCRIDSTAKVHSYPAAVSGGGRSRALGRAAATRLGPPPAQRMRRARPVKALTMGERVITLVEGPIITFASVVLDTTHALMIHSSG</sequence>
<proteinExistence type="predicted"/>
<evidence type="ECO:0000313" key="1">
    <source>
        <dbReference type="EMBL" id="GBP73881.1"/>
    </source>
</evidence>
<organism evidence="1 2">
    <name type="scientific">Eumeta variegata</name>
    <name type="common">Bagworm moth</name>
    <name type="synonym">Eumeta japonica</name>
    <dbReference type="NCBI Taxonomy" id="151549"/>
    <lineage>
        <taxon>Eukaryota</taxon>
        <taxon>Metazoa</taxon>
        <taxon>Ecdysozoa</taxon>
        <taxon>Arthropoda</taxon>
        <taxon>Hexapoda</taxon>
        <taxon>Insecta</taxon>
        <taxon>Pterygota</taxon>
        <taxon>Neoptera</taxon>
        <taxon>Endopterygota</taxon>
        <taxon>Lepidoptera</taxon>
        <taxon>Glossata</taxon>
        <taxon>Ditrysia</taxon>
        <taxon>Tineoidea</taxon>
        <taxon>Psychidae</taxon>
        <taxon>Oiketicinae</taxon>
        <taxon>Eumeta</taxon>
    </lineage>
</organism>
<name>A0A4C1YBZ2_EUMVA</name>
<accession>A0A4C1YBZ2</accession>
<reference evidence="1 2" key="1">
    <citation type="journal article" date="2019" name="Commun. Biol.">
        <title>The bagworm genome reveals a unique fibroin gene that provides high tensile strength.</title>
        <authorList>
            <person name="Kono N."/>
            <person name="Nakamura H."/>
            <person name="Ohtoshi R."/>
            <person name="Tomita M."/>
            <person name="Numata K."/>
            <person name="Arakawa K."/>
        </authorList>
    </citation>
    <scope>NUCLEOTIDE SEQUENCE [LARGE SCALE GENOMIC DNA]</scope>
</reference>
<dbReference type="Proteomes" id="UP000299102">
    <property type="component" value="Unassembled WGS sequence"/>
</dbReference>
<comment type="caution">
    <text evidence="1">The sequence shown here is derived from an EMBL/GenBank/DDBJ whole genome shotgun (WGS) entry which is preliminary data.</text>
</comment>
<protein>
    <submittedName>
        <fullName evidence="1">Uncharacterized protein</fullName>
    </submittedName>
</protein>
<keyword evidence="2" id="KW-1185">Reference proteome</keyword>
<gene>
    <name evidence="1" type="ORF">EVAR_82710_1</name>
</gene>
<evidence type="ECO:0000313" key="2">
    <source>
        <dbReference type="Proteomes" id="UP000299102"/>
    </source>
</evidence>